<dbReference type="GO" id="GO:0005741">
    <property type="term" value="C:mitochondrial outer membrane"/>
    <property type="evidence" value="ECO:0007669"/>
    <property type="project" value="TreeGrafter"/>
</dbReference>
<dbReference type="Proteomes" id="UP000189580">
    <property type="component" value="Chromosome b"/>
</dbReference>
<dbReference type="OrthoDB" id="413313at2759"/>
<keyword evidence="4" id="KW-0496">Mitochondrion</keyword>
<keyword evidence="5" id="KW-0472">Membrane</keyword>
<reference evidence="7 8" key="1">
    <citation type="submission" date="2016-02" db="EMBL/GenBank/DDBJ databases">
        <title>Complete genome sequence and transcriptome regulation of the pentose utilising yeast Sugiyamaella lignohabitans.</title>
        <authorList>
            <person name="Bellasio M."/>
            <person name="Peymann A."/>
            <person name="Valli M."/>
            <person name="Sipitzky M."/>
            <person name="Graf A."/>
            <person name="Sauer M."/>
            <person name="Marx H."/>
            <person name="Mattanovich D."/>
        </authorList>
    </citation>
    <scope>NUCLEOTIDE SEQUENCE [LARGE SCALE GENOMIC DNA]</scope>
    <source>
        <strain evidence="7 8">CBS 10342</strain>
    </source>
</reference>
<keyword evidence="3" id="KW-1133">Transmembrane helix</keyword>
<dbReference type="RefSeq" id="XP_018737396.1">
    <property type="nucleotide sequence ID" value="XM_018879484.1"/>
</dbReference>
<dbReference type="InterPro" id="IPR013946">
    <property type="entry name" value="NCA2-like"/>
</dbReference>
<keyword evidence="2" id="KW-0812">Transmembrane</keyword>
<feature type="compositionally biased region" description="Polar residues" evidence="6">
    <location>
        <begin position="25"/>
        <end position="35"/>
    </location>
</feature>
<feature type="region of interest" description="Disordered" evidence="6">
    <location>
        <begin position="19"/>
        <end position="41"/>
    </location>
</feature>
<keyword evidence="8" id="KW-1185">Reference proteome</keyword>
<evidence type="ECO:0000313" key="8">
    <source>
        <dbReference type="Proteomes" id="UP000189580"/>
    </source>
</evidence>
<name>A0A167F7S8_9ASCO</name>
<dbReference type="AlphaFoldDB" id="A0A167F7S8"/>
<protein>
    <submittedName>
        <fullName evidence="7">Nca2p</fullName>
    </submittedName>
</protein>
<organism evidence="7 8">
    <name type="scientific">Sugiyamaella lignohabitans</name>
    <dbReference type="NCBI Taxonomy" id="796027"/>
    <lineage>
        <taxon>Eukaryota</taxon>
        <taxon>Fungi</taxon>
        <taxon>Dikarya</taxon>
        <taxon>Ascomycota</taxon>
        <taxon>Saccharomycotina</taxon>
        <taxon>Dipodascomycetes</taxon>
        <taxon>Dipodascales</taxon>
        <taxon>Trichomonascaceae</taxon>
        <taxon>Sugiyamaella</taxon>
    </lineage>
</organism>
<evidence type="ECO:0000256" key="3">
    <source>
        <dbReference type="ARBA" id="ARBA00022989"/>
    </source>
</evidence>
<comment type="subcellular location">
    <subcellularLocation>
        <location evidence="1">Mitochondrion membrane</location>
        <topology evidence="1">Multi-pass membrane protein</topology>
    </subcellularLocation>
</comment>
<feature type="region of interest" description="Disordered" evidence="6">
    <location>
        <begin position="192"/>
        <end position="218"/>
    </location>
</feature>
<evidence type="ECO:0000256" key="2">
    <source>
        <dbReference type="ARBA" id="ARBA00022692"/>
    </source>
</evidence>
<evidence type="ECO:0000256" key="1">
    <source>
        <dbReference type="ARBA" id="ARBA00004225"/>
    </source>
</evidence>
<evidence type="ECO:0000313" key="7">
    <source>
        <dbReference type="EMBL" id="ANB14919.1"/>
    </source>
</evidence>
<dbReference type="Pfam" id="PF08637">
    <property type="entry name" value="NCA2"/>
    <property type="match status" value="1"/>
</dbReference>
<sequence>MANHRVDRFRKVLERKGGSVDDDSVLSTAATGSSDQGKRAPAASSSSLLLTFEDGNYVPLSVVKQTLSQFTESLPKGSADSGAVGAAGSGAAGLVDAGAGDGVEDSEAWHTLGWAALSVYGHVVNHLLAQTLPITSGILYWDDLLDSGPMGLAVHGVQVLPWWLYSQGSKFIRGEHNWKEALNKHTSAYAHARAGARTTSQTGQGSDTGSGHSGHSDRKTHLGTNVLSAIHFSLSSIPFKKIQPTSITELVYMANPAYVSLRRKIKQNRRELIAARDSAARRLGVVVSQCWNDEEDAKMDATNVAEFEAKLIERHTCGCIDTIYREIVNEEGDINSTNHNATVTPASYAQRIITVINMLPADKDRYSTTIRKHGTPSFYIRYWPMATLALAGAYKVLGNWQAITDWAKTQLWETLVAFWQNRLVKPLYQIYETIRYDENEQLSLISKKSLESDIQSLERMVIDLVTKTDKSISPDILQTKVVQGDLTDVLVNYEKQIQTPIRSIVNGELIRSLLIQVQKAKVDVEVAVSGIDKLLQSQQLVFGLVAALPAIAVSWWAVRAVVNSTLEGNTQRRVKGAHNIKGEIYSSLYNVKRILRKAAKKADSKCDLSPLGVGLLLCETHLLRDLSRQILNRSRYREFVDDLDQLELSPSVSAKQLALDRIYWRNYF</sequence>
<gene>
    <name evidence="7" type="primary">NCA2</name>
    <name evidence="7" type="ORF">AWJ20_2534</name>
</gene>
<evidence type="ECO:0000256" key="4">
    <source>
        <dbReference type="ARBA" id="ARBA00023128"/>
    </source>
</evidence>
<dbReference type="KEGG" id="slb:AWJ20_2534"/>
<dbReference type="EMBL" id="CP014503">
    <property type="protein sequence ID" value="ANB14919.1"/>
    <property type="molecule type" value="Genomic_DNA"/>
</dbReference>
<dbReference type="PANTHER" id="PTHR28234:SF1">
    <property type="entry name" value="NUCLEAR CONTROL OF ATPASE PROTEIN 2"/>
    <property type="match status" value="1"/>
</dbReference>
<accession>A0A167F7S8</accession>
<evidence type="ECO:0000256" key="6">
    <source>
        <dbReference type="SAM" id="MobiDB-lite"/>
    </source>
</evidence>
<evidence type="ECO:0000256" key="5">
    <source>
        <dbReference type="ARBA" id="ARBA00023136"/>
    </source>
</evidence>
<dbReference type="PANTHER" id="PTHR28234">
    <property type="entry name" value="NUCLEAR CONTROL OF ATPASE PROTEIN 2"/>
    <property type="match status" value="1"/>
</dbReference>
<dbReference type="GeneID" id="30034456"/>
<proteinExistence type="predicted"/>